<dbReference type="FunFam" id="1.10.287.610:FF:000002">
    <property type="entry name" value="DNA ligase"/>
    <property type="match status" value="1"/>
</dbReference>
<evidence type="ECO:0000256" key="4">
    <source>
        <dbReference type="ARBA" id="ARBA00022763"/>
    </source>
</evidence>
<protein>
    <submittedName>
        <fullName evidence="10">Uncharacterized protein</fullName>
    </submittedName>
</protein>
<keyword evidence="1" id="KW-0436">Ligase</keyword>
<evidence type="ECO:0000313" key="10">
    <source>
        <dbReference type="EMBL" id="AJE03857.1"/>
    </source>
</evidence>
<gene>
    <name evidence="10" type="ORF">GPICK_11275</name>
</gene>
<dbReference type="SUPFAM" id="SSF56091">
    <property type="entry name" value="DNA ligase/mRNA capping enzyme, catalytic domain"/>
    <property type="match status" value="1"/>
</dbReference>
<evidence type="ECO:0000256" key="9">
    <source>
        <dbReference type="SAM" id="MobiDB-lite"/>
    </source>
</evidence>
<dbReference type="KEGG" id="gpi:GPICK_11275"/>
<feature type="compositionally biased region" description="Polar residues" evidence="9">
    <location>
        <begin position="76"/>
        <end position="87"/>
    </location>
</feature>
<keyword evidence="2" id="KW-0235">DNA replication</keyword>
<keyword evidence="3" id="KW-0479">Metal-binding</keyword>
<reference evidence="10 11" key="1">
    <citation type="journal article" date="2015" name="Genome Announc.">
        <title>Complete Genome of Geobacter pickeringii G13T, a Metal-Reducing Isolate from Sedimentary Kaolin Deposits.</title>
        <authorList>
            <person name="Badalamenti J.P."/>
            <person name="Bond D.R."/>
        </authorList>
    </citation>
    <scope>NUCLEOTIDE SEQUENCE [LARGE SCALE GENOMIC DNA]</scope>
    <source>
        <strain evidence="10 11">G13</strain>
    </source>
</reference>
<keyword evidence="8" id="KW-0234">DNA repair</keyword>
<evidence type="ECO:0000256" key="1">
    <source>
        <dbReference type="ARBA" id="ARBA00022598"/>
    </source>
</evidence>
<evidence type="ECO:0000256" key="8">
    <source>
        <dbReference type="ARBA" id="ARBA00023204"/>
    </source>
</evidence>
<evidence type="ECO:0000256" key="3">
    <source>
        <dbReference type="ARBA" id="ARBA00022723"/>
    </source>
</evidence>
<keyword evidence="5" id="KW-0862">Zinc</keyword>
<evidence type="ECO:0000256" key="2">
    <source>
        <dbReference type="ARBA" id="ARBA00022705"/>
    </source>
</evidence>
<dbReference type="EMBL" id="CP009788">
    <property type="protein sequence ID" value="AJE03857.1"/>
    <property type="molecule type" value="Genomic_DNA"/>
</dbReference>
<evidence type="ECO:0000313" key="11">
    <source>
        <dbReference type="Proteomes" id="UP000057609"/>
    </source>
</evidence>
<dbReference type="GO" id="GO:0006281">
    <property type="term" value="P:DNA repair"/>
    <property type="evidence" value="ECO:0007669"/>
    <property type="project" value="UniProtKB-KW"/>
</dbReference>
<accession>A0A0B5BBF2</accession>
<dbReference type="Gene3D" id="1.10.287.610">
    <property type="entry name" value="Helix hairpin bin"/>
    <property type="match status" value="1"/>
</dbReference>
<dbReference type="AlphaFoldDB" id="A0A0B5BBF2"/>
<dbReference type="Proteomes" id="UP000057609">
    <property type="component" value="Chromosome"/>
</dbReference>
<sequence>MAHNENPPNRDAAEARIRELRTEIERHNRLYYVEDRPEITDAEYDALFRELTALEGEFPDLVTPDSPTRRVGGRPWTSSSRWPTGSRCSPWKTPSPRRRSPILTTG</sequence>
<keyword evidence="11" id="KW-1185">Reference proteome</keyword>
<evidence type="ECO:0000256" key="6">
    <source>
        <dbReference type="ARBA" id="ARBA00022842"/>
    </source>
</evidence>
<dbReference type="HOGENOM" id="CLU_2219357_0_0_7"/>
<dbReference type="STRING" id="345632.GPICK_11275"/>
<dbReference type="GO" id="GO:0046872">
    <property type="term" value="F:metal ion binding"/>
    <property type="evidence" value="ECO:0007669"/>
    <property type="project" value="UniProtKB-KW"/>
</dbReference>
<dbReference type="Pfam" id="PF22745">
    <property type="entry name" value="Nlig-Ia"/>
    <property type="match status" value="1"/>
</dbReference>
<evidence type="ECO:0000256" key="7">
    <source>
        <dbReference type="ARBA" id="ARBA00023027"/>
    </source>
</evidence>
<proteinExistence type="predicted"/>
<evidence type="ECO:0000256" key="5">
    <source>
        <dbReference type="ARBA" id="ARBA00022833"/>
    </source>
</evidence>
<organism evidence="10 11">
    <name type="scientific">Geobacter pickeringii</name>
    <dbReference type="NCBI Taxonomy" id="345632"/>
    <lineage>
        <taxon>Bacteria</taxon>
        <taxon>Pseudomonadati</taxon>
        <taxon>Thermodesulfobacteriota</taxon>
        <taxon>Desulfuromonadia</taxon>
        <taxon>Geobacterales</taxon>
        <taxon>Geobacteraceae</taxon>
        <taxon>Geobacter</taxon>
    </lineage>
</organism>
<feature type="region of interest" description="Disordered" evidence="9">
    <location>
        <begin position="59"/>
        <end position="106"/>
    </location>
</feature>
<dbReference type="GO" id="GO:0016874">
    <property type="term" value="F:ligase activity"/>
    <property type="evidence" value="ECO:0007669"/>
    <property type="project" value="UniProtKB-KW"/>
</dbReference>
<keyword evidence="4" id="KW-0227">DNA damage</keyword>
<keyword evidence="7" id="KW-0520">NAD</keyword>
<name>A0A0B5BBF2_9BACT</name>
<dbReference type="GO" id="GO:0006260">
    <property type="term" value="P:DNA replication"/>
    <property type="evidence" value="ECO:0007669"/>
    <property type="project" value="UniProtKB-KW"/>
</dbReference>
<keyword evidence="6" id="KW-0460">Magnesium</keyword>